<dbReference type="SMART" id="SM00046">
    <property type="entry name" value="DAGKc"/>
    <property type="match status" value="1"/>
</dbReference>
<dbReference type="GO" id="GO:0007200">
    <property type="term" value="P:phospholipase C-activating G protein-coupled receptor signaling pathway"/>
    <property type="evidence" value="ECO:0007669"/>
    <property type="project" value="InterPro"/>
</dbReference>
<dbReference type="InterPro" id="IPR037607">
    <property type="entry name" value="DGK"/>
</dbReference>
<proteinExistence type="inferred from homology"/>
<dbReference type="EC" id="2.7.1.107" evidence="5"/>
<comment type="similarity">
    <text evidence="5">Belongs to the eukaryotic diacylglycerol kinase family.</text>
</comment>
<dbReference type="SMART" id="SM00045">
    <property type="entry name" value="DAGKa"/>
    <property type="match status" value="1"/>
</dbReference>
<dbReference type="InterPro" id="IPR001206">
    <property type="entry name" value="Diacylglycerol_kinase_cat_dom"/>
</dbReference>
<gene>
    <name evidence="7" type="ORF">PPRIM_AZ9-3.1.T0060263</name>
</gene>
<dbReference type="GO" id="GO:0016020">
    <property type="term" value="C:membrane"/>
    <property type="evidence" value="ECO:0007669"/>
    <property type="project" value="TreeGrafter"/>
</dbReference>
<keyword evidence="3 5" id="KW-0418">Kinase</keyword>
<keyword evidence="2 5" id="KW-0547">Nucleotide-binding</keyword>
<accession>A0A8S1JPX4</accession>
<dbReference type="Proteomes" id="UP000688137">
    <property type="component" value="Unassembled WGS sequence"/>
</dbReference>
<dbReference type="OMA" id="LWEVNIT"/>
<evidence type="ECO:0000256" key="2">
    <source>
        <dbReference type="ARBA" id="ARBA00022741"/>
    </source>
</evidence>
<dbReference type="PANTHER" id="PTHR11255">
    <property type="entry name" value="DIACYLGLYCEROL KINASE"/>
    <property type="match status" value="1"/>
</dbReference>
<protein>
    <recommendedName>
        <fullName evidence="5">Diacylglycerol kinase</fullName>
        <shortName evidence="5">DAG kinase</shortName>
        <ecNumber evidence="5">2.7.1.107</ecNumber>
    </recommendedName>
</protein>
<evidence type="ECO:0000256" key="1">
    <source>
        <dbReference type="ARBA" id="ARBA00022679"/>
    </source>
</evidence>
<evidence type="ECO:0000259" key="6">
    <source>
        <dbReference type="PROSITE" id="PS50146"/>
    </source>
</evidence>
<name>A0A8S1JPX4_PARPR</name>
<evidence type="ECO:0000313" key="7">
    <source>
        <dbReference type="EMBL" id="CAD8044181.1"/>
    </source>
</evidence>
<keyword evidence="4 5" id="KW-0067">ATP-binding</keyword>
<evidence type="ECO:0000256" key="4">
    <source>
        <dbReference type="ARBA" id="ARBA00022840"/>
    </source>
</evidence>
<dbReference type="Pfam" id="PF00609">
    <property type="entry name" value="DAGK_acc"/>
    <property type="match status" value="1"/>
</dbReference>
<comment type="catalytic activity">
    <reaction evidence="5">
        <text>a 1,2-diacyl-sn-glycerol + ATP = a 1,2-diacyl-sn-glycero-3-phosphate + ADP + H(+)</text>
        <dbReference type="Rhea" id="RHEA:10272"/>
        <dbReference type="ChEBI" id="CHEBI:15378"/>
        <dbReference type="ChEBI" id="CHEBI:17815"/>
        <dbReference type="ChEBI" id="CHEBI:30616"/>
        <dbReference type="ChEBI" id="CHEBI:58608"/>
        <dbReference type="ChEBI" id="CHEBI:456216"/>
        <dbReference type="EC" id="2.7.1.107"/>
    </reaction>
</comment>
<dbReference type="GO" id="GO:0005524">
    <property type="term" value="F:ATP binding"/>
    <property type="evidence" value="ECO:0007669"/>
    <property type="project" value="UniProtKB-KW"/>
</dbReference>
<keyword evidence="8" id="KW-1185">Reference proteome</keyword>
<evidence type="ECO:0000256" key="3">
    <source>
        <dbReference type="ARBA" id="ARBA00022777"/>
    </source>
</evidence>
<dbReference type="PROSITE" id="PS50146">
    <property type="entry name" value="DAGK"/>
    <property type="match status" value="1"/>
</dbReference>
<dbReference type="GO" id="GO:0004143">
    <property type="term" value="F:ATP-dependent diacylglycerol kinase activity"/>
    <property type="evidence" value="ECO:0007669"/>
    <property type="project" value="UniProtKB-EC"/>
</dbReference>
<evidence type="ECO:0000313" key="8">
    <source>
        <dbReference type="Proteomes" id="UP000688137"/>
    </source>
</evidence>
<comment type="caution">
    <text evidence="7">The sequence shown here is derived from an EMBL/GenBank/DDBJ whole genome shotgun (WGS) entry which is preliminary data.</text>
</comment>
<feature type="domain" description="DAGKc" evidence="6">
    <location>
        <begin position="1"/>
        <end position="153"/>
    </location>
</feature>
<reference evidence="7" key="1">
    <citation type="submission" date="2021-01" db="EMBL/GenBank/DDBJ databases">
        <authorList>
            <consortium name="Genoscope - CEA"/>
            <person name="William W."/>
        </authorList>
    </citation>
    <scope>NUCLEOTIDE SEQUENCE</scope>
</reference>
<dbReference type="Pfam" id="PF00781">
    <property type="entry name" value="DAGK_cat"/>
    <property type="match status" value="1"/>
</dbReference>
<dbReference type="PANTHER" id="PTHR11255:SF121">
    <property type="entry name" value="DIACYLGLYCEROL KINASE (ATP)"/>
    <property type="match status" value="1"/>
</dbReference>
<dbReference type="AlphaFoldDB" id="A0A8S1JPX4"/>
<dbReference type="EMBL" id="CAJJDM010000003">
    <property type="protein sequence ID" value="CAD8044181.1"/>
    <property type="molecule type" value="Genomic_DNA"/>
</dbReference>
<organism evidence="7 8">
    <name type="scientific">Paramecium primaurelia</name>
    <dbReference type="NCBI Taxonomy" id="5886"/>
    <lineage>
        <taxon>Eukaryota</taxon>
        <taxon>Sar</taxon>
        <taxon>Alveolata</taxon>
        <taxon>Ciliophora</taxon>
        <taxon>Intramacronucleata</taxon>
        <taxon>Oligohymenophorea</taxon>
        <taxon>Peniculida</taxon>
        <taxon>Parameciidae</taxon>
        <taxon>Paramecium</taxon>
    </lineage>
</organism>
<sequence length="415" mass="46832">MEFAFFLFVNPTSGGNRAGVYLQLDAETIKFNLNQKPINVYFTSLHQRDQVEMNLRRIKEFQQRNVQVRVIVCGGDGTVMWVVDEMHKHGVDYSNCPIGIIPFGTGNDFSRVLGWGGDTDGDLGACLRNFKQQISQWLNAKIHDFDLWEINITVDAQTGSFKRIKKQGDLFQKEILQKDKDVLKQLDKRMSNYFSIGVDARIGFGFDKKRTQSACCNKCVYFCEGLKKMCLKNPTTNQVIQGMQILKEQNVTIEQITATVPTDILFKTKGVNTREDQQPLNESKFILSGDPVTLLCLNIPSYSGGAGAIWDNCRGKVAVKEGTQKLQDKFVNQDFGDGKIEFVGFNSMIGMANERFIHGNAVRIAQGEGPFLISFKKNVSPYFQIDGEYFQAVNPTLALLKRSPIRIKVLMKAQN</sequence>
<dbReference type="InterPro" id="IPR000756">
    <property type="entry name" value="Diacylglycerol_kin_accessory"/>
</dbReference>
<evidence type="ECO:0000256" key="5">
    <source>
        <dbReference type="RuleBase" id="RU361128"/>
    </source>
</evidence>
<keyword evidence="1 5" id="KW-0808">Transferase</keyword>